<evidence type="ECO:0000256" key="9">
    <source>
        <dbReference type="PIRSR" id="PIRSR000137-2"/>
    </source>
</evidence>
<protein>
    <submittedName>
        <fullName evidence="13">GMC oxidoreductase</fullName>
    </submittedName>
</protein>
<dbReference type="Pfam" id="PF00732">
    <property type="entry name" value="GMC_oxred_N"/>
    <property type="match status" value="1"/>
</dbReference>
<feature type="active site" description="Proton acceptor" evidence="8">
    <location>
        <position position="577"/>
    </location>
</feature>
<evidence type="ECO:0000256" key="3">
    <source>
        <dbReference type="ARBA" id="ARBA00022630"/>
    </source>
</evidence>
<evidence type="ECO:0000256" key="2">
    <source>
        <dbReference type="ARBA" id="ARBA00010790"/>
    </source>
</evidence>
<evidence type="ECO:0000256" key="5">
    <source>
        <dbReference type="ARBA" id="ARBA00022827"/>
    </source>
</evidence>
<feature type="binding site" evidence="9">
    <location>
        <position position="239"/>
    </location>
    <ligand>
        <name>FAD</name>
        <dbReference type="ChEBI" id="CHEBI:57692"/>
    </ligand>
</feature>
<dbReference type="GO" id="GO:0050660">
    <property type="term" value="F:flavin adenine dinucleotide binding"/>
    <property type="evidence" value="ECO:0007669"/>
    <property type="project" value="InterPro"/>
</dbReference>
<evidence type="ECO:0000256" key="1">
    <source>
        <dbReference type="ARBA" id="ARBA00001974"/>
    </source>
</evidence>
<feature type="domain" description="Glucose-methanol-choline oxidoreductase N-terminal" evidence="11">
    <location>
        <begin position="89"/>
        <end position="112"/>
    </location>
</feature>
<dbReference type="Gene3D" id="3.30.560.10">
    <property type="entry name" value="Glucose Oxidase, domain 3"/>
    <property type="match status" value="1"/>
</dbReference>
<evidence type="ECO:0000256" key="7">
    <source>
        <dbReference type="ARBA" id="ARBA00023180"/>
    </source>
</evidence>
<dbReference type="Pfam" id="PF05199">
    <property type="entry name" value="GMC_oxred_C"/>
    <property type="match status" value="1"/>
</dbReference>
<dbReference type="SUPFAM" id="SSF51905">
    <property type="entry name" value="FAD/NAD(P)-binding domain"/>
    <property type="match status" value="1"/>
</dbReference>
<evidence type="ECO:0000256" key="6">
    <source>
        <dbReference type="ARBA" id="ARBA00023002"/>
    </source>
</evidence>
<keyword evidence="14" id="KW-1185">Reference proteome</keyword>
<feature type="active site" description="Proton donor" evidence="8">
    <location>
        <position position="533"/>
    </location>
</feature>
<keyword evidence="6" id="KW-0560">Oxidoreductase</keyword>
<name>A0A0C9VEY0_9AGAM</name>
<evidence type="ECO:0000256" key="4">
    <source>
        <dbReference type="ARBA" id="ARBA00022729"/>
    </source>
</evidence>
<dbReference type="Proteomes" id="UP000053820">
    <property type="component" value="Unassembled WGS sequence"/>
</dbReference>
<gene>
    <name evidence="13" type="ORF">HYDPIDRAFT_112641</name>
</gene>
<dbReference type="PROSITE" id="PS00624">
    <property type="entry name" value="GMC_OXRED_2"/>
    <property type="match status" value="1"/>
</dbReference>
<evidence type="ECO:0000259" key="12">
    <source>
        <dbReference type="PROSITE" id="PS00624"/>
    </source>
</evidence>
<dbReference type="InterPro" id="IPR012132">
    <property type="entry name" value="GMC_OxRdtase"/>
</dbReference>
<dbReference type="GO" id="GO:0016614">
    <property type="term" value="F:oxidoreductase activity, acting on CH-OH group of donors"/>
    <property type="evidence" value="ECO:0007669"/>
    <property type="project" value="InterPro"/>
</dbReference>
<reference evidence="13 14" key="1">
    <citation type="submission" date="2014-04" db="EMBL/GenBank/DDBJ databases">
        <title>Evolutionary Origins and Diversification of the Mycorrhizal Mutualists.</title>
        <authorList>
            <consortium name="DOE Joint Genome Institute"/>
            <consortium name="Mycorrhizal Genomics Consortium"/>
            <person name="Kohler A."/>
            <person name="Kuo A."/>
            <person name="Nagy L.G."/>
            <person name="Floudas D."/>
            <person name="Copeland A."/>
            <person name="Barry K.W."/>
            <person name="Cichocki N."/>
            <person name="Veneault-Fourrey C."/>
            <person name="LaButti K."/>
            <person name="Lindquist E.A."/>
            <person name="Lipzen A."/>
            <person name="Lundell T."/>
            <person name="Morin E."/>
            <person name="Murat C."/>
            <person name="Riley R."/>
            <person name="Ohm R."/>
            <person name="Sun H."/>
            <person name="Tunlid A."/>
            <person name="Henrissat B."/>
            <person name="Grigoriev I.V."/>
            <person name="Hibbett D.S."/>
            <person name="Martin F."/>
        </authorList>
    </citation>
    <scope>NUCLEOTIDE SEQUENCE [LARGE SCALE GENOMIC DNA]</scope>
    <source>
        <strain evidence="13 14">MD-312</strain>
    </source>
</reference>
<dbReference type="HOGENOM" id="CLU_002865_6_0_1"/>
<dbReference type="OrthoDB" id="269227at2759"/>
<dbReference type="PIRSF" id="PIRSF000137">
    <property type="entry name" value="Alcohol_oxidase"/>
    <property type="match status" value="1"/>
</dbReference>
<feature type="binding site" evidence="9">
    <location>
        <position position="91"/>
    </location>
    <ligand>
        <name>FAD</name>
        <dbReference type="ChEBI" id="CHEBI:57692"/>
    </ligand>
</feature>
<comment type="cofactor">
    <cofactor evidence="1 9">
        <name>FAD</name>
        <dbReference type="ChEBI" id="CHEBI:57692"/>
    </cofactor>
</comment>
<keyword evidence="7" id="KW-0325">Glycoprotein</keyword>
<dbReference type="AlphaFoldDB" id="A0A0C9VEY0"/>
<accession>A0A0C9VEY0</accession>
<organism evidence="13 14">
    <name type="scientific">Hydnomerulius pinastri MD-312</name>
    <dbReference type="NCBI Taxonomy" id="994086"/>
    <lineage>
        <taxon>Eukaryota</taxon>
        <taxon>Fungi</taxon>
        <taxon>Dikarya</taxon>
        <taxon>Basidiomycota</taxon>
        <taxon>Agaricomycotina</taxon>
        <taxon>Agaricomycetes</taxon>
        <taxon>Agaricomycetidae</taxon>
        <taxon>Boletales</taxon>
        <taxon>Boletales incertae sedis</taxon>
        <taxon>Leucogyrophana</taxon>
    </lineage>
</organism>
<sequence length="603" mass="66275">MESASAFSRQVFDYIIVGGGNTGLALASILSTDPGVRVGVIEAGLRKDDEMILLPGMIGKPLNNPDYDWSFLTKPQILAKNRRIPIPRGKVLGGSSALNYMAYTRGSRIEFNDWEKLGVTGWDWSTIRDAVNAAEAWSPPSDYAKLHNADNVAHNHGRHGYVKTTAYSYYYDLVLPFFDSMNKMGVATNYSEASGDLIGIWTYTASIDPQTNTRSYSTNAYYDRVSSQPNIVCLTGAFVSRVVMSDSKEGVSRALGVEFYSSGQLFSASVRREVIISAGALQTPQLLELSGIGNPNILRKLGIPLKIDLPGVGENFQDHFTVTLGAELRSNHVTADDLSTESFAQARLQEYRDTRRGMLSSTLSTLVFIPTSAFVPADKMKSMIEALDRALQDPAIRNSPYKQWYDLQRQWLENDGVAQLEIILFPSYTHVGCTRENAKHYTMSVFLQHAWSRGTVHATSASVFDPPEIDPATLDSPGDIGMVMLLEAVKYAFKVMQTGTLGDLTAKIIEPLPTWSDDQLRDYIRSMVKSALHPIGTASMLPRSANGVVDNDLKVYGTSNLRVVSDASIFPIHLGTHPQATLDSLAHRAAEIIKVDQKAGAKL</sequence>
<feature type="binding site" evidence="9">
    <location>
        <begin position="578"/>
        <end position="579"/>
    </location>
    <ligand>
        <name>FAD</name>
        <dbReference type="ChEBI" id="CHEBI:57692"/>
    </ligand>
</feature>
<dbReference type="EMBL" id="KN839848">
    <property type="protein sequence ID" value="KIJ64099.1"/>
    <property type="molecule type" value="Genomic_DNA"/>
</dbReference>
<keyword evidence="4" id="KW-0732">Signal</keyword>
<dbReference type="InterPro" id="IPR000172">
    <property type="entry name" value="GMC_OxRdtase_N"/>
</dbReference>
<dbReference type="InterPro" id="IPR007867">
    <property type="entry name" value="GMC_OxRtase_C"/>
</dbReference>
<evidence type="ECO:0000259" key="11">
    <source>
        <dbReference type="PROSITE" id="PS00623"/>
    </source>
</evidence>
<dbReference type="PANTHER" id="PTHR11552:SF201">
    <property type="entry name" value="GLUCOSE-METHANOL-CHOLINE OXIDOREDUCTASE N-TERMINAL DOMAIN-CONTAINING PROTEIN"/>
    <property type="match status" value="1"/>
</dbReference>
<evidence type="ECO:0000313" key="14">
    <source>
        <dbReference type="Proteomes" id="UP000053820"/>
    </source>
</evidence>
<evidence type="ECO:0000313" key="13">
    <source>
        <dbReference type="EMBL" id="KIJ64099.1"/>
    </source>
</evidence>
<keyword evidence="5 9" id="KW-0274">FAD</keyword>
<evidence type="ECO:0000256" key="10">
    <source>
        <dbReference type="RuleBase" id="RU003968"/>
    </source>
</evidence>
<feature type="domain" description="Glucose-methanol-choline oxidoreductase N-terminal" evidence="12">
    <location>
        <begin position="279"/>
        <end position="293"/>
    </location>
</feature>
<dbReference type="InterPro" id="IPR036188">
    <property type="entry name" value="FAD/NAD-bd_sf"/>
</dbReference>
<dbReference type="Gene3D" id="3.50.50.60">
    <property type="entry name" value="FAD/NAD(P)-binding domain"/>
    <property type="match status" value="1"/>
</dbReference>
<dbReference type="PANTHER" id="PTHR11552">
    <property type="entry name" value="GLUCOSE-METHANOL-CHOLINE GMC OXIDOREDUCTASE"/>
    <property type="match status" value="1"/>
</dbReference>
<comment type="similarity">
    <text evidence="2 10">Belongs to the GMC oxidoreductase family.</text>
</comment>
<dbReference type="PROSITE" id="PS00623">
    <property type="entry name" value="GMC_OXRED_1"/>
    <property type="match status" value="1"/>
</dbReference>
<evidence type="ECO:0000256" key="8">
    <source>
        <dbReference type="PIRSR" id="PIRSR000137-1"/>
    </source>
</evidence>
<keyword evidence="3 10" id="KW-0285">Flavoprotein</keyword>
<dbReference type="SUPFAM" id="SSF54373">
    <property type="entry name" value="FAD-linked reductases, C-terminal domain"/>
    <property type="match status" value="1"/>
</dbReference>
<proteinExistence type="inferred from homology"/>